<evidence type="ECO:0000256" key="13">
    <source>
        <dbReference type="ARBA" id="ARBA00023136"/>
    </source>
</evidence>
<dbReference type="GO" id="GO:0008818">
    <property type="term" value="F:cobalamin 5'-phosphate synthase activity"/>
    <property type="evidence" value="ECO:0007669"/>
    <property type="project" value="UniProtKB-UniRule"/>
</dbReference>
<dbReference type="PANTHER" id="PTHR34148:SF1">
    <property type="entry name" value="ADENOSYLCOBINAMIDE-GDP RIBAZOLETRANSFERASE"/>
    <property type="match status" value="1"/>
</dbReference>
<evidence type="ECO:0000256" key="3">
    <source>
        <dbReference type="ARBA" id="ARBA00004663"/>
    </source>
</evidence>
<reference evidence="20 21" key="1">
    <citation type="submission" date="2018-11" db="EMBL/GenBank/DDBJ databases">
        <title>Genomic Encyclopedia of Type Strains, Phase IV (KMG-IV): sequencing the most valuable type-strain genomes for metagenomic binning, comparative biology and taxonomic classification.</title>
        <authorList>
            <person name="Goeker M."/>
        </authorList>
    </citation>
    <scope>NUCLEOTIDE SEQUENCE [LARGE SCALE GENOMIC DNA]</scope>
    <source>
        <strain evidence="20 21">DSM 104731</strain>
    </source>
</reference>
<comment type="function">
    <text evidence="14 19">Joins adenosylcobinamide-GDP and alpha-ribazole to generate adenosylcobalamin (Ado-cobalamin). Also synthesizes adenosylcobalamin 5'-phosphate from adenosylcobinamide-GDP and alpha-ribazole 5'-phosphate.</text>
</comment>
<keyword evidence="7 19" id="KW-1003">Cell membrane</keyword>
<comment type="catalytic activity">
    <reaction evidence="17 19">
        <text>alpha-ribazole + adenosylcob(III)inamide-GDP = adenosylcob(III)alamin + GMP + H(+)</text>
        <dbReference type="Rhea" id="RHEA:16049"/>
        <dbReference type="ChEBI" id="CHEBI:10329"/>
        <dbReference type="ChEBI" id="CHEBI:15378"/>
        <dbReference type="ChEBI" id="CHEBI:18408"/>
        <dbReference type="ChEBI" id="CHEBI:58115"/>
        <dbReference type="ChEBI" id="CHEBI:60487"/>
        <dbReference type="EC" id="2.7.8.26"/>
    </reaction>
</comment>
<comment type="catalytic activity">
    <reaction evidence="18 19">
        <text>alpha-ribazole 5'-phosphate + adenosylcob(III)inamide-GDP = adenosylcob(III)alamin 5'-phosphate + GMP + H(+)</text>
        <dbReference type="Rhea" id="RHEA:23560"/>
        <dbReference type="ChEBI" id="CHEBI:15378"/>
        <dbReference type="ChEBI" id="CHEBI:57918"/>
        <dbReference type="ChEBI" id="CHEBI:58115"/>
        <dbReference type="ChEBI" id="CHEBI:60487"/>
        <dbReference type="ChEBI" id="CHEBI:60493"/>
        <dbReference type="EC" id="2.7.8.26"/>
    </reaction>
</comment>
<dbReference type="InterPro" id="IPR003805">
    <property type="entry name" value="CobS"/>
</dbReference>
<keyword evidence="11 19" id="KW-0460">Magnesium</keyword>
<comment type="pathway">
    <text evidence="3 19">Cofactor biosynthesis; adenosylcobalamin biosynthesis; adenosylcobalamin from cob(II)yrinate a,c-diamide: step 7/7.</text>
</comment>
<evidence type="ECO:0000256" key="9">
    <source>
        <dbReference type="ARBA" id="ARBA00022679"/>
    </source>
</evidence>
<dbReference type="EMBL" id="RKQK01000001">
    <property type="protein sequence ID" value="RPE71964.1"/>
    <property type="molecule type" value="Genomic_DNA"/>
</dbReference>
<evidence type="ECO:0000256" key="19">
    <source>
        <dbReference type="HAMAP-Rule" id="MF_00719"/>
    </source>
</evidence>
<dbReference type="PANTHER" id="PTHR34148">
    <property type="entry name" value="ADENOSYLCOBINAMIDE-GDP RIBAZOLETRANSFERASE"/>
    <property type="match status" value="1"/>
</dbReference>
<dbReference type="GO" id="GO:0051073">
    <property type="term" value="F:adenosylcobinamide-GDP ribazoletransferase activity"/>
    <property type="evidence" value="ECO:0007669"/>
    <property type="project" value="UniProtKB-UniRule"/>
</dbReference>
<evidence type="ECO:0000256" key="18">
    <source>
        <dbReference type="ARBA" id="ARBA00049504"/>
    </source>
</evidence>
<feature type="transmembrane region" description="Helical" evidence="19">
    <location>
        <begin position="116"/>
        <end position="135"/>
    </location>
</feature>
<name>A0A3N4VG80_9RHOB</name>
<evidence type="ECO:0000256" key="17">
    <source>
        <dbReference type="ARBA" id="ARBA00048623"/>
    </source>
</evidence>
<dbReference type="GO" id="GO:0009236">
    <property type="term" value="P:cobalamin biosynthetic process"/>
    <property type="evidence" value="ECO:0007669"/>
    <property type="project" value="UniProtKB-UniRule"/>
</dbReference>
<feature type="transmembrane region" description="Helical" evidence="19">
    <location>
        <begin position="64"/>
        <end position="82"/>
    </location>
</feature>
<keyword evidence="10 19" id="KW-0812">Transmembrane</keyword>
<organism evidence="20 21">
    <name type="scientific">Pacificibacter maritimus</name>
    <dbReference type="NCBI Taxonomy" id="762213"/>
    <lineage>
        <taxon>Bacteria</taxon>
        <taxon>Pseudomonadati</taxon>
        <taxon>Pseudomonadota</taxon>
        <taxon>Alphaproteobacteria</taxon>
        <taxon>Rhodobacterales</taxon>
        <taxon>Roseobacteraceae</taxon>
        <taxon>Pacificibacter</taxon>
    </lineage>
</organism>
<evidence type="ECO:0000256" key="10">
    <source>
        <dbReference type="ARBA" id="ARBA00022692"/>
    </source>
</evidence>
<evidence type="ECO:0000313" key="20">
    <source>
        <dbReference type="EMBL" id="RPE71964.1"/>
    </source>
</evidence>
<feature type="transmembrane region" description="Helical" evidence="19">
    <location>
        <begin position="206"/>
        <end position="222"/>
    </location>
</feature>
<evidence type="ECO:0000256" key="5">
    <source>
        <dbReference type="ARBA" id="ARBA00013200"/>
    </source>
</evidence>
<proteinExistence type="inferred from homology"/>
<dbReference type="OrthoDB" id="9794626at2"/>
<dbReference type="EC" id="2.7.8.26" evidence="5 19"/>
<evidence type="ECO:0000256" key="6">
    <source>
        <dbReference type="ARBA" id="ARBA00015850"/>
    </source>
</evidence>
<evidence type="ECO:0000256" key="4">
    <source>
        <dbReference type="ARBA" id="ARBA00010561"/>
    </source>
</evidence>
<evidence type="ECO:0000256" key="16">
    <source>
        <dbReference type="ARBA" id="ARBA00032853"/>
    </source>
</evidence>
<dbReference type="Pfam" id="PF02654">
    <property type="entry name" value="CobS"/>
    <property type="match status" value="1"/>
</dbReference>
<keyword evidence="13 19" id="KW-0472">Membrane</keyword>
<evidence type="ECO:0000256" key="11">
    <source>
        <dbReference type="ARBA" id="ARBA00022842"/>
    </source>
</evidence>
<evidence type="ECO:0000256" key="2">
    <source>
        <dbReference type="ARBA" id="ARBA00004651"/>
    </source>
</evidence>
<dbReference type="RefSeq" id="WP_123792129.1">
    <property type="nucleotide sequence ID" value="NZ_RKQK01000001.1"/>
</dbReference>
<dbReference type="AlphaFoldDB" id="A0A3N4VG80"/>
<comment type="subcellular location">
    <subcellularLocation>
        <location evidence="2 19">Cell membrane</location>
        <topology evidence="2 19">Multi-pass membrane protein</topology>
    </subcellularLocation>
</comment>
<evidence type="ECO:0000256" key="1">
    <source>
        <dbReference type="ARBA" id="ARBA00001946"/>
    </source>
</evidence>
<gene>
    <name evidence="19" type="primary">cobS</name>
    <name evidence="20" type="ORF">EDD53_1099</name>
</gene>
<dbReference type="Proteomes" id="UP000269689">
    <property type="component" value="Unassembled WGS sequence"/>
</dbReference>
<feature type="transmembrane region" description="Helical" evidence="19">
    <location>
        <begin position="36"/>
        <end position="58"/>
    </location>
</feature>
<comment type="cofactor">
    <cofactor evidence="1 19">
        <name>Mg(2+)</name>
        <dbReference type="ChEBI" id="CHEBI:18420"/>
    </cofactor>
</comment>
<feature type="transmembrane region" description="Helical" evidence="19">
    <location>
        <begin position="141"/>
        <end position="163"/>
    </location>
</feature>
<dbReference type="HAMAP" id="MF_00719">
    <property type="entry name" value="CobS"/>
    <property type="match status" value="1"/>
</dbReference>
<evidence type="ECO:0000256" key="12">
    <source>
        <dbReference type="ARBA" id="ARBA00022989"/>
    </source>
</evidence>
<dbReference type="GO" id="GO:0005886">
    <property type="term" value="C:plasma membrane"/>
    <property type="evidence" value="ECO:0007669"/>
    <property type="project" value="UniProtKB-SubCell"/>
</dbReference>
<comment type="caution">
    <text evidence="20">The sequence shown here is derived from an EMBL/GenBank/DDBJ whole genome shotgun (WGS) entry which is preliminary data.</text>
</comment>
<comment type="similarity">
    <text evidence="4 19">Belongs to the CobS family.</text>
</comment>
<protein>
    <recommendedName>
        <fullName evidence="6 19">Adenosylcobinamide-GDP ribazoletransferase</fullName>
        <ecNumber evidence="5 19">2.7.8.26</ecNumber>
    </recommendedName>
    <alternativeName>
        <fullName evidence="16 19">Cobalamin synthase</fullName>
    </alternativeName>
    <alternativeName>
        <fullName evidence="15 19">Cobalamin-5'-phosphate synthase</fullName>
    </alternativeName>
</protein>
<keyword evidence="21" id="KW-1185">Reference proteome</keyword>
<accession>A0A3N4VG80</accession>
<evidence type="ECO:0000256" key="7">
    <source>
        <dbReference type="ARBA" id="ARBA00022475"/>
    </source>
</evidence>
<keyword evidence="8 19" id="KW-0169">Cobalamin biosynthesis</keyword>
<keyword evidence="12 19" id="KW-1133">Transmembrane helix</keyword>
<sequence>MTGRVKFSQMQTFWQDVKTSMAVLSRLPVHARFDRLPLAIWAFPVVGLVISTACVLLLMICDWIGLGIGLSVALAMTLGVMMTGAMHEDGIADTADGFWGGWTAARRLEIMRDSQIGTYGVLALVLVMLARFSALSATVNGFNYGAIIAAAILSRAAMPYVMLLLAPARADGLSVQTGRPDRKAVTLGAGVALALSWALVGFVSTVVAGCVCVVVIAGFMRLAKAKIGGQTGDVLGATQVICELAALAVFIAAV</sequence>
<keyword evidence="9 19" id="KW-0808">Transferase</keyword>
<evidence type="ECO:0000313" key="21">
    <source>
        <dbReference type="Proteomes" id="UP000269689"/>
    </source>
</evidence>
<evidence type="ECO:0000256" key="8">
    <source>
        <dbReference type="ARBA" id="ARBA00022573"/>
    </source>
</evidence>
<evidence type="ECO:0000256" key="15">
    <source>
        <dbReference type="ARBA" id="ARBA00032605"/>
    </source>
</evidence>
<evidence type="ECO:0000256" key="14">
    <source>
        <dbReference type="ARBA" id="ARBA00025228"/>
    </source>
</evidence>
<dbReference type="NCBIfam" id="TIGR00317">
    <property type="entry name" value="cobS"/>
    <property type="match status" value="1"/>
</dbReference>
<dbReference type="UniPathway" id="UPA00148">
    <property type="reaction ID" value="UER00238"/>
</dbReference>